<keyword evidence="3" id="KW-1185">Reference proteome</keyword>
<dbReference type="InterPro" id="IPR006311">
    <property type="entry name" value="TAT_signal"/>
</dbReference>
<dbReference type="EMBL" id="SSTI01000005">
    <property type="protein sequence ID" value="THG40254.1"/>
    <property type="molecule type" value="Genomic_DNA"/>
</dbReference>
<name>A0ABY2QIQ2_9SPHN</name>
<dbReference type="PANTHER" id="PTHR33361">
    <property type="entry name" value="GLR0591 PROTEIN"/>
    <property type="match status" value="1"/>
</dbReference>
<sequence length="616" mass="68578">MMDRRSLLKSGVACAAVAALPGGAMARAGKGAPRSDPATAARLDALYARVWREEIASSPQRLTSLGLDRGAEHAAARRLLNDRSEGAFARSMDTLRRARTELAQIDTTKLAGIDLVNHRSMKFYADITLEGYDRFKYGEPGYPRAYAVNQLDGTYNNIPDFLDTAHRVETAEDAEAYLSRLDAFATVLDQDTERSRRDASNGASAPDFILDTCIRQISLLRGVPAAQSMLATSVARRATARGVTGDWAKRSTELVEKRVYPALDRQIAELQRQRQTANHDAGAWRLPDGEAYYDWGIRLFNTKAFSGDEIHRLGLEMVAQNTADIEAILKPGGYTRGTLGERIHAMAIDMKGVYENSDAGREKMLVDATRQIEEISALLPRYFRTQPRASVVAKRIPQAIEAGKAGGYYSRGSIDGSVPGSYFINMREMEDRSIVGLATLTHHEAVPGHHMQISLSQENESIPMWRRTMECSAYVEGWALYAQTVADEMGVFEKDPLGRLGYLQSELFRAARLVVDSGLNHHRWSREKAVDYMVAATGSSRDSVTSEVDRYCLIPGQAPSYKIGQREWIRLREDARRRLGARFDIRAFHDAGLLSGIMPLRVLEQRIEEWIGTQAI</sequence>
<dbReference type="PANTHER" id="PTHR33361:SF2">
    <property type="entry name" value="DUF885 DOMAIN-CONTAINING PROTEIN"/>
    <property type="match status" value="1"/>
</dbReference>
<dbReference type="Proteomes" id="UP000308038">
    <property type="component" value="Unassembled WGS sequence"/>
</dbReference>
<dbReference type="Pfam" id="PF05960">
    <property type="entry name" value="DUF885"/>
    <property type="match status" value="1"/>
</dbReference>
<proteinExistence type="predicted"/>
<dbReference type="InterPro" id="IPR010281">
    <property type="entry name" value="DUF885"/>
</dbReference>
<gene>
    <name evidence="2" type="ORF">E5988_08780</name>
</gene>
<comment type="caution">
    <text evidence="2">The sequence shown here is derived from an EMBL/GenBank/DDBJ whole genome shotgun (WGS) entry which is preliminary data.</text>
</comment>
<accession>A0ABY2QIQ2</accession>
<dbReference type="PROSITE" id="PS51318">
    <property type="entry name" value="TAT"/>
    <property type="match status" value="1"/>
</dbReference>
<keyword evidence="1" id="KW-0732">Signal</keyword>
<evidence type="ECO:0000313" key="2">
    <source>
        <dbReference type="EMBL" id="THG40254.1"/>
    </source>
</evidence>
<organism evidence="2 3">
    <name type="scientific">Sphingomonas olei</name>
    <dbReference type="NCBI Taxonomy" id="1886787"/>
    <lineage>
        <taxon>Bacteria</taxon>
        <taxon>Pseudomonadati</taxon>
        <taxon>Pseudomonadota</taxon>
        <taxon>Alphaproteobacteria</taxon>
        <taxon>Sphingomonadales</taxon>
        <taxon>Sphingomonadaceae</taxon>
        <taxon>Sphingomonas</taxon>
    </lineage>
</organism>
<feature type="chain" id="PRO_5046171168" evidence="1">
    <location>
        <begin position="27"/>
        <end position="616"/>
    </location>
</feature>
<evidence type="ECO:0000256" key="1">
    <source>
        <dbReference type="SAM" id="SignalP"/>
    </source>
</evidence>
<protein>
    <submittedName>
        <fullName evidence="2">DUF885 domain-containing protein</fullName>
    </submittedName>
</protein>
<feature type="signal peptide" evidence="1">
    <location>
        <begin position="1"/>
        <end position="26"/>
    </location>
</feature>
<evidence type="ECO:0000313" key="3">
    <source>
        <dbReference type="Proteomes" id="UP000308038"/>
    </source>
</evidence>
<reference evidence="2 3" key="1">
    <citation type="submission" date="2019-04" db="EMBL/GenBank/DDBJ databases">
        <title>Microbes associate with the intestines of laboratory mice.</title>
        <authorList>
            <person name="Navarre W."/>
            <person name="Wong E."/>
            <person name="Huang K.C."/>
            <person name="Tropini C."/>
            <person name="Ng K."/>
            <person name="Yu B."/>
        </authorList>
    </citation>
    <scope>NUCLEOTIDE SEQUENCE [LARGE SCALE GENOMIC DNA]</scope>
    <source>
        <strain evidence="2 3">NM83_B4-11</strain>
    </source>
</reference>